<dbReference type="InterPro" id="IPR051796">
    <property type="entry name" value="ISF_SsuE-like"/>
</dbReference>
<sequence length="194" mass="22414">MKALILNGEELNDISLDQVSKEIRKELLFKDFEVKEILLKEKEIADYLGCFKCWVKTPGICIINDYGREVAAELINSDLLIFLTPVVFGSYSYQLKKALDRMIPLISPYFKKVKGEIHHKKRYPKYLSLLAVGIMKETSQFQRKIFKELVKRNSLNFHSPASEVEVFNAADFDSLKLKDIIKKFSEKVGESNDN</sequence>
<evidence type="ECO:0000256" key="1">
    <source>
        <dbReference type="ARBA" id="ARBA00022630"/>
    </source>
</evidence>
<accession>A0A1N6PFU7</accession>
<evidence type="ECO:0000256" key="2">
    <source>
        <dbReference type="ARBA" id="ARBA00022643"/>
    </source>
</evidence>
<name>A0A1N6PFU7_9FIRM</name>
<dbReference type="OrthoDB" id="9805976at2"/>
<dbReference type="STRING" id="56779.SAMN05421834_10175"/>
<evidence type="ECO:0000313" key="4">
    <source>
        <dbReference type="EMBL" id="SIQ03231.1"/>
    </source>
</evidence>
<reference evidence="5" key="1">
    <citation type="submission" date="2017-01" db="EMBL/GenBank/DDBJ databases">
        <authorList>
            <person name="Varghese N."/>
            <person name="Submissions S."/>
        </authorList>
    </citation>
    <scope>NUCLEOTIDE SEQUENCE [LARGE SCALE GENOMIC DNA]</scope>
    <source>
        <strain evidence="5">ATCC 700103</strain>
    </source>
</reference>
<dbReference type="GO" id="GO:0016491">
    <property type="term" value="F:oxidoreductase activity"/>
    <property type="evidence" value="ECO:0007669"/>
    <property type="project" value="InterPro"/>
</dbReference>
<dbReference type="SUPFAM" id="SSF52218">
    <property type="entry name" value="Flavoproteins"/>
    <property type="match status" value="1"/>
</dbReference>
<dbReference type="InterPro" id="IPR005025">
    <property type="entry name" value="FMN_Rdtase-like_dom"/>
</dbReference>
<keyword evidence="2" id="KW-0288">FMN</keyword>
<gene>
    <name evidence="4" type="ORF">SAMN05421834_10175</name>
</gene>
<dbReference type="RefSeq" id="WP_076543388.1">
    <property type="nucleotide sequence ID" value="NZ_FTNC01000001.1"/>
</dbReference>
<dbReference type="PANTHER" id="PTHR43278">
    <property type="entry name" value="NAD(P)H-DEPENDENT FMN-CONTAINING OXIDOREDUCTASE YWQN-RELATED"/>
    <property type="match status" value="1"/>
</dbReference>
<dbReference type="Gene3D" id="3.40.50.360">
    <property type="match status" value="1"/>
</dbReference>
<organism evidence="4 5">
    <name type="scientific">Halanaerobium kushneri</name>
    <dbReference type="NCBI Taxonomy" id="56779"/>
    <lineage>
        <taxon>Bacteria</taxon>
        <taxon>Bacillati</taxon>
        <taxon>Bacillota</taxon>
        <taxon>Clostridia</taxon>
        <taxon>Halanaerobiales</taxon>
        <taxon>Halanaerobiaceae</taxon>
        <taxon>Halanaerobium</taxon>
    </lineage>
</organism>
<dbReference type="InterPro" id="IPR029039">
    <property type="entry name" value="Flavoprotein-like_sf"/>
</dbReference>
<dbReference type="Proteomes" id="UP000185669">
    <property type="component" value="Unassembled WGS sequence"/>
</dbReference>
<protein>
    <submittedName>
        <fullName evidence="4">NADPH-dependent FMN reductase</fullName>
    </submittedName>
</protein>
<dbReference type="PANTHER" id="PTHR43278:SF2">
    <property type="entry name" value="IRON-SULFUR FLAVOPROTEIN"/>
    <property type="match status" value="1"/>
</dbReference>
<evidence type="ECO:0000259" key="3">
    <source>
        <dbReference type="Pfam" id="PF03358"/>
    </source>
</evidence>
<dbReference type="EMBL" id="FTNC01000001">
    <property type="protein sequence ID" value="SIQ03231.1"/>
    <property type="molecule type" value="Genomic_DNA"/>
</dbReference>
<proteinExistence type="predicted"/>
<evidence type="ECO:0000313" key="5">
    <source>
        <dbReference type="Proteomes" id="UP000185669"/>
    </source>
</evidence>
<feature type="domain" description="NADPH-dependent FMN reductase-like" evidence="3">
    <location>
        <begin position="1"/>
        <end position="103"/>
    </location>
</feature>
<keyword evidence="1" id="KW-0285">Flavoprotein</keyword>
<dbReference type="AlphaFoldDB" id="A0A1N6PFU7"/>
<dbReference type="Pfam" id="PF03358">
    <property type="entry name" value="FMN_red"/>
    <property type="match status" value="1"/>
</dbReference>
<keyword evidence="5" id="KW-1185">Reference proteome</keyword>